<keyword evidence="9" id="KW-1185">Reference proteome</keyword>
<evidence type="ECO:0000256" key="5">
    <source>
        <dbReference type="SAM" id="Phobius"/>
    </source>
</evidence>
<accession>A0A7M7NQZ3</accession>
<dbReference type="GeneID" id="576125"/>
<dbReference type="InterPro" id="IPR036179">
    <property type="entry name" value="Ig-like_dom_sf"/>
</dbReference>
<dbReference type="Pfam" id="PF00041">
    <property type="entry name" value="fn3"/>
    <property type="match status" value="12"/>
</dbReference>
<feature type="domain" description="Ig-like" evidence="6">
    <location>
        <begin position="24"/>
        <end position="100"/>
    </location>
</feature>
<name>A0A7M7NQZ3_STRPU</name>
<evidence type="ECO:0000256" key="2">
    <source>
        <dbReference type="ARBA" id="ARBA00023157"/>
    </source>
</evidence>
<dbReference type="Proteomes" id="UP000007110">
    <property type="component" value="Unassembled WGS sequence"/>
</dbReference>
<dbReference type="PROSITE" id="PS50835">
    <property type="entry name" value="IG_LIKE"/>
    <property type="match status" value="6"/>
</dbReference>
<dbReference type="FunFam" id="2.60.40.10:FF:000107">
    <property type="entry name" value="Myosin, light chain kinase a"/>
    <property type="match status" value="1"/>
</dbReference>
<proteinExistence type="predicted"/>
<dbReference type="CDD" id="cd00096">
    <property type="entry name" value="Ig"/>
    <property type="match status" value="1"/>
</dbReference>
<feature type="domain" description="Fibronectin type-III" evidence="7">
    <location>
        <begin position="1486"/>
        <end position="1581"/>
    </location>
</feature>
<evidence type="ECO:0000259" key="7">
    <source>
        <dbReference type="PROSITE" id="PS50853"/>
    </source>
</evidence>
<feature type="domain" description="Fibronectin type-III" evidence="7">
    <location>
        <begin position="1090"/>
        <end position="1186"/>
    </location>
</feature>
<feature type="domain" description="Ig-like" evidence="6">
    <location>
        <begin position="302"/>
        <end position="385"/>
    </location>
</feature>
<feature type="domain" description="Fibronectin type-III" evidence="7">
    <location>
        <begin position="585"/>
        <end position="681"/>
    </location>
</feature>
<feature type="transmembrane region" description="Helical" evidence="5">
    <location>
        <begin position="1900"/>
        <end position="1924"/>
    </location>
</feature>
<dbReference type="GO" id="GO:0016020">
    <property type="term" value="C:membrane"/>
    <property type="evidence" value="ECO:0007669"/>
    <property type="project" value="UniProtKB-SubCell"/>
</dbReference>
<keyword evidence="1" id="KW-0677">Repeat</keyword>
<feature type="compositionally biased region" description="Low complexity" evidence="4">
    <location>
        <begin position="2031"/>
        <end position="2041"/>
    </location>
</feature>
<evidence type="ECO:0000313" key="8">
    <source>
        <dbReference type="EnsemblMetazoa" id="XP_030840152"/>
    </source>
</evidence>
<feature type="compositionally biased region" description="Polar residues" evidence="4">
    <location>
        <begin position="2067"/>
        <end position="2090"/>
    </location>
</feature>
<dbReference type="InterPro" id="IPR036116">
    <property type="entry name" value="FN3_sf"/>
</dbReference>
<dbReference type="Gene3D" id="2.60.40.10">
    <property type="entry name" value="Immunoglobulins"/>
    <property type="match status" value="19"/>
</dbReference>
<dbReference type="FunFam" id="2.60.40.10:FF:000054">
    <property type="entry name" value="Contactin 1"/>
    <property type="match status" value="1"/>
</dbReference>
<feature type="domain" description="Fibronectin type-III" evidence="7">
    <location>
        <begin position="988"/>
        <end position="1085"/>
    </location>
</feature>
<sequence>MKFGLKFNHTPLILSSSSDALEQPFFTTNPIGTTVINSNRHTISCRATGTMPIDYGWEINDTAIYAPEWSSNSYTFTTIGKSNIGVYRCVASNVVGTVISRGAEIHVAYFETYGGAPQTTMVSAGAAKILTCPPYDSYPIPTVTWQFNGTDIILGSDQLVTADQRLVLLQATDQRQGSYTCNANNNVYGYTQTSPSVMLTVQGTFTPPAFIAPTLVLPPSSTVVRPGQSFVQMECIISAHPLSSLQISWQKDGEGLDATGAILKIFNPTEANAGTYRCIGDLAGSGMPAVEASANLTMYIAPTITSPLERIIQEAAGSSITLPCMATGVPAPQIKWYRNAADITTMGNSRFRMEDDGSLKLSNIEKADSGMFQCQAINDVGEQIVDTWLQVQEIAPEITLAPNDTTILEGETTYLECAAEGAPHPTIHWEKDGQLVLSASFRLNDRYVLQTFGNLLLQQAVMEDSGEYTCIATNTLNTANASASLIVYQRTLISQKPTNVQTILGETTTLNCVVQHDSRVTPTVTWMQDGGVIIPDGRFIIQESGSLVILSTDANDMGLYVCKVTSIAGDDLGSANLTVLQVPYQPQGVTATKSQDQDRTIIVSWLPVFDGNSALIRYILEQKEDDSAFTEVEATINPLLTQFLVTGVRPSRRYQYRLRAQNAIGMSEKSEASNVVHLPEEPPDLPPQSLRASATSTSSIMVEFGEPPYDSWNGPLLGYIVQWRMDGYNTAFQFTNITNYRQTSYEITGLITWKIYEIQVAAYNGAGVGAFTNTIDVRTNEGVPTAPPQEVDIVVTSSTSFMYIFSSPPVQFINGINQGYKLLAWEPGMESNPITVLVPPNVAQSRFIGNITTLKKFTEYQASVLCYTNPGDGVPSTPETLMTHEDVPGPVSNLGLNNVYDTSVQVSWEQPQEVNGALSGYSISWQEHNRTSNIYNANRKPNETSYTITALTPLTSYLIQVWAKTSVGPGPTTDILVSSGVPPDRPQPPTNLNVPGSTIQSRSVQLHFTPGLDGNAGITLWTVQGLIGQSDRWETVFELSDSSARSVKITGLEPFTYYQFRMIATNVAGSSNVSEPSEQIQTDQDVPAIAPRDVRVRAFNATALRVTWMPLDDTEWNGVPGGYRIYWKPYGTNMQEMIFDLASPYINNHVIGGLEEWMPYDVRIEAYNEQHVGPTSGMVAGWTNEAVPSAGPSNIQALPIYYSEIMATWGDVPAIHQNGEILGFKVIFRENGGILMYLDVPGNTTREATITHLKGYTVYTITVLAYTVVGDGVIGNEVPVRTHEWFPGPPGGITFPTVQESSVTIAWNEPLLPNGVDLTYKVGYRLQAAPANTLVEENVGGSREHTVAGLMPEETYYFEVTASTLTGFGQPASALVITTTDRTAPEAPSKPTVDHIKSRQVRLSWTPGNNGNSPLRYYIIDVRVDSGPWAQHSMTVDASQVSYIVTGLNPHTLYYFRLKVYNDIGASPESPTSDQTTTEQDIPEGVPTITGATPITVTSLLVTWQPPLQAQTNGPLTGYSFQFRQLPGGSFMEETISDAGVTEHELLNLVRYQNYEVKLAATNSIGLGPYSAPVYVYIGEAVPSEPPSAVTVATTGSSAFQISWVPPSTESQNGGLQGYKVLYWENHSRQARATIVQQTKTFPASATVATLDDLECFTEYGISVKGFNAAGDGPGSPTSYSTTGEDVPSEVSSLQFSQVRMSSLKVSWGPPTSPCGTIIQYKLFYQPHEPINGERTSVVVTLPSDQYSYVAKRLGERERYLFEVHAETASFEGPRRGQNITTGPQEGAPDSPTNIELSPGSSFLTVSWEEPVFHGDKPLIGYIIQSQEKGQDTWENVNDTIGANQSQFSIPYSSLDPVTVYTFRVMAESEISVSEPAPSEELMVPAGGTNAAQKNFYEEWWFLVIVALVGTIVIILVGATLCMLGRSRLYVDRKVHKRMTPDERVNGTEDGGFTSFEMDPADRRPPRNGRSNGRSAAYARTNSYTRPPPRPSPGSIQYSEEEESKHYEDVRRRMAGEEPGESSSLTEKNDLQSLSESLASESDVEVDGGGAYGGDPPSFVNHYASLPGSQSWRRQNPPSGPNSNAYSYTDSEPDPVPTVDGRTVYLQNNLAKMQPGSRAPVHGFSSFV</sequence>
<feature type="domain" description="Fibronectin type-III" evidence="7">
    <location>
        <begin position="890"/>
        <end position="984"/>
    </location>
</feature>
<dbReference type="FunFam" id="2.60.40.10:FF:004883">
    <property type="match status" value="1"/>
</dbReference>
<keyword evidence="5" id="KW-0472">Membrane</keyword>
<feature type="domain" description="Fibronectin type-III" evidence="7">
    <location>
        <begin position="1690"/>
        <end position="1786"/>
    </location>
</feature>
<evidence type="ECO:0000256" key="4">
    <source>
        <dbReference type="SAM" id="MobiDB-lite"/>
    </source>
</evidence>
<feature type="compositionally biased region" description="Basic and acidic residues" evidence="4">
    <location>
        <begin position="2003"/>
        <end position="2016"/>
    </location>
</feature>
<keyword evidence="5" id="KW-1133">Transmembrane helix</keyword>
<dbReference type="InterPro" id="IPR003598">
    <property type="entry name" value="Ig_sub2"/>
</dbReference>
<dbReference type="Pfam" id="PF13927">
    <property type="entry name" value="Ig_3"/>
    <property type="match status" value="3"/>
</dbReference>
<dbReference type="OMA" id="NCTTVLY"/>
<dbReference type="RefSeq" id="XP_030840152.1">
    <property type="nucleotide sequence ID" value="XM_030984292.1"/>
</dbReference>
<feature type="domain" description="Fibronectin type-III" evidence="7">
    <location>
        <begin position="1387"/>
        <end position="1481"/>
    </location>
</feature>
<feature type="domain" description="Ig-like" evidence="6">
    <location>
        <begin position="396"/>
        <end position="486"/>
    </location>
</feature>
<feature type="domain" description="Fibronectin type-III" evidence="7">
    <location>
        <begin position="787"/>
        <end position="886"/>
    </location>
</feature>
<dbReference type="OrthoDB" id="8923679at2759"/>
<keyword evidence="3" id="KW-0393">Immunoglobulin domain</keyword>
<dbReference type="PROSITE" id="PS50853">
    <property type="entry name" value="FN3"/>
    <property type="match status" value="13"/>
</dbReference>
<dbReference type="InterPro" id="IPR003961">
    <property type="entry name" value="FN3_dom"/>
</dbReference>
<feature type="domain" description="Fibronectin type-III" evidence="7">
    <location>
        <begin position="686"/>
        <end position="782"/>
    </location>
</feature>
<dbReference type="SMART" id="SM00409">
    <property type="entry name" value="IG"/>
    <property type="match status" value="6"/>
</dbReference>
<dbReference type="InterPro" id="IPR013783">
    <property type="entry name" value="Ig-like_fold"/>
</dbReference>
<evidence type="ECO:0000259" key="6">
    <source>
        <dbReference type="PROSITE" id="PS50835"/>
    </source>
</evidence>
<feature type="region of interest" description="Disordered" evidence="4">
    <location>
        <begin position="1467"/>
        <end position="1489"/>
    </location>
</feature>
<evidence type="ECO:0000256" key="3">
    <source>
        <dbReference type="ARBA" id="ARBA00023319"/>
    </source>
</evidence>
<dbReference type="GO" id="GO:0098609">
    <property type="term" value="P:cell-cell adhesion"/>
    <property type="evidence" value="ECO:0000318"/>
    <property type="project" value="GO_Central"/>
</dbReference>
<dbReference type="SUPFAM" id="SSF48726">
    <property type="entry name" value="Immunoglobulin"/>
    <property type="match status" value="6"/>
</dbReference>
<reference evidence="9" key="1">
    <citation type="submission" date="2015-02" db="EMBL/GenBank/DDBJ databases">
        <title>Genome sequencing for Strongylocentrotus purpuratus.</title>
        <authorList>
            <person name="Murali S."/>
            <person name="Liu Y."/>
            <person name="Vee V."/>
            <person name="English A."/>
            <person name="Wang M."/>
            <person name="Skinner E."/>
            <person name="Han Y."/>
            <person name="Muzny D.M."/>
            <person name="Worley K.C."/>
            <person name="Gibbs R.A."/>
        </authorList>
    </citation>
    <scope>NUCLEOTIDE SEQUENCE</scope>
</reference>
<dbReference type="SMART" id="SM00408">
    <property type="entry name" value="IGc2"/>
    <property type="match status" value="6"/>
</dbReference>
<protein>
    <submittedName>
        <fullName evidence="8">Uncharacterized protein</fullName>
    </submittedName>
</protein>
<dbReference type="InterPro" id="IPR007110">
    <property type="entry name" value="Ig-like_dom"/>
</dbReference>
<feature type="domain" description="Ig-like" evidence="6">
    <location>
        <begin position="491"/>
        <end position="578"/>
    </location>
</feature>
<feature type="domain" description="Fibronectin type-III" evidence="7">
    <location>
        <begin position="1289"/>
        <end position="1382"/>
    </location>
</feature>
<feature type="region of interest" description="Disordered" evidence="4">
    <location>
        <begin position="1941"/>
        <end position="2101"/>
    </location>
</feature>
<dbReference type="EnsemblMetazoa" id="XM_030984292">
    <property type="protein sequence ID" value="XP_030840152"/>
    <property type="gene ID" value="LOC576125"/>
</dbReference>
<dbReference type="PANTHER" id="PTHR44170:SF46">
    <property type="entry name" value="PROTEIN SIDEKICK"/>
    <property type="match status" value="1"/>
</dbReference>
<feature type="domain" description="Ig-like" evidence="6">
    <location>
        <begin position="213"/>
        <end position="297"/>
    </location>
</feature>
<dbReference type="SUPFAM" id="SSF49265">
    <property type="entry name" value="Fibronectin type III"/>
    <property type="match status" value="7"/>
</dbReference>
<dbReference type="FunFam" id="2.60.40.10:FF:000028">
    <property type="entry name" value="Neuronal cell adhesion molecule"/>
    <property type="match status" value="1"/>
</dbReference>
<dbReference type="SMART" id="SM00060">
    <property type="entry name" value="FN3"/>
    <property type="match status" value="13"/>
</dbReference>
<dbReference type="InterPro" id="IPR003599">
    <property type="entry name" value="Ig_sub"/>
</dbReference>
<dbReference type="InterPro" id="IPR013098">
    <property type="entry name" value="Ig_I-set"/>
</dbReference>
<dbReference type="InParanoid" id="A0A7M7NQZ3"/>
<dbReference type="Pfam" id="PF07679">
    <property type="entry name" value="I-set"/>
    <property type="match status" value="2"/>
</dbReference>
<dbReference type="FunFam" id="2.60.40.10:FF:002402">
    <property type="entry name" value="Zwei Ig domain protein zig-4"/>
    <property type="match status" value="1"/>
</dbReference>
<dbReference type="PRINTS" id="PR00014">
    <property type="entry name" value="FNTYPEIII"/>
</dbReference>
<reference evidence="8" key="2">
    <citation type="submission" date="2021-01" db="UniProtKB">
        <authorList>
            <consortium name="EnsemblMetazoa"/>
        </authorList>
    </citation>
    <scope>IDENTIFICATION</scope>
</reference>
<feature type="region of interest" description="Disordered" evidence="4">
    <location>
        <begin position="1772"/>
        <end position="1796"/>
    </location>
</feature>
<dbReference type="PANTHER" id="PTHR44170">
    <property type="entry name" value="PROTEIN SIDEKICK"/>
    <property type="match status" value="1"/>
</dbReference>
<evidence type="ECO:0000313" key="9">
    <source>
        <dbReference type="Proteomes" id="UP000007110"/>
    </source>
</evidence>
<dbReference type="KEGG" id="spu:576125"/>
<dbReference type="FunFam" id="2.60.40.10:FF:000360">
    <property type="entry name" value="Sidekick cell adhesion molecule 2"/>
    <property type="match status" value="1"/>
</dbReference>
<dbReference type="CDD" id="cd00063">
    <property type="entry name" value="FN3"/>
    <property type="match status" value="13"/>
</dbReference>
<keyword evidence="2" id="KW-1015">Disulfide bond</keyword>
<keyword evidence="5" id="KW-0812">Transmembrane</keyword>
<feature type="domain" description="Fibronectin type-III" evidence="7">
    <location>
        <begin position="1191"/>
        <end position="1285"/>
    </location>
</feature>
<feature type="domain" description="Ig-like" evidence="6">
    <location>
        <begin position="117"/>
        <end position="200"/>
    </location>
</feature>
<organism evidence="8 9">
    <name type="scientific">Strongylocentrotus purpuratus</name>
    <name type="common">Purple sea urchin</name>
    <dbReference type="NCBI Taxonomy" id="7668"/>
    <lineage>
        <taxon>Eukaryota</taxon>
        <taxon>Metazoa</taxon>
        <taxon>Echinodermata</taxon>
        <taxon>Eleutherozoa</taxon>
        <taxon>Echinozoa</taxon>
        <taxon>Echinoidea</taxon>
        <taxon>Euechinoidea</taxon>
        <taxon>Echinacea</taxon>
        <taxon>Camarodonta</taxon>
        <taxon>Echinidea</taxon>
        <taxon>Strongylocentrotidae</taxon>
        <taxon>Strongylocentrotus</taxon>
    </lineage>
</organism>
<evidence type="ECO:0000256" key="1">
    <source>
        <dbReference type="ARBA" id="ARBA00022737"/>
    </source>
</evidence>
<feature type="compositionally biased region" description="Polar residues" evidence="4">
    <location>
        <begin position="1469"/>
        <end position="1480"/>
    </location>
</feature>
<feature type="domain" description="Fibronectin type-III" evidence="7">
    <location>
        <begin position="1586"/>
        <end position="1686"/>
    </location>
</feature>
<feature type="domain" description="Fibronectin type-III" evidence="7">
    <location>
        <begin position="1788"/>
        <end position="1887"/>
    </location>
</feature>